<name>A0A6G8AXK1_9ENTE</name>
<accession>A0A6G8AXK1</accession>
<dbReference type="EMBL" id="CP049887">
    <property type="protein sequence ID" value="QIL49689.1"/>
    <property type="molecule type" value="Genomic_DNA"/>
</dbReference>
<proteinExistence type="predicted"/>
<keyword evidence="2" id="KW-1185">Reference proteome</keyword>
<dbReference type="AlphaFoldDB" id="A0A6G8AXK1"/>
<organism evidence="1 2">
    <name type="scientific">Vagococcus hydrophili</name>
    <dbReference type="NCBI Taxonomy" id="2714947"/>
    <lineage>
        <taxon>Bacteria</taxon>
        <taxon>Bacillati</taxon>
        <taxon>Bacillota</taxon>
        <taxon>Bacilli</taxon>
        <taxon>Lactobacillales</taxon>
        <taxon>Enterococcaceae</taxon>
        <taxon>Vagococcus</taxon>
    </lineage>
</organism>
<dbReference type="RefSeq" id="WP_166035971.1">
    <property type="nucleotide sequence ID" value="NZ_CP049887.1"/>
</dbReference>
<protein>
    <submittedName>
        <fullName evidence="1">Uncharacterized protein</fullName>
    </submittedName>
</protein>
<sequence length="385" mass="46374">MKNIEMINYNFFNGEKNELIRSEDLFLPIILSEIYFPIALERNSENKLDEETIKILDNLDNQHRMLIILKKYVWDEINKYYYNGNIKENSEAELKRKVLFITKYFRTNRRLLNTKNILYEVNPYSEENINEKNVVDLWIAALLDRLYLSLGKNRVFNRGNIERNFIISKADELNILLNNTQNSIQKNMLNISFSNKIKYFKLPYYLIEEFKKIEEKNYKNWNGLEQSCFAIMNFNNKRYYSVSGIDNNIKEGNIYSAFHEFIENKFGNQYVKVILSDETRYYFNKIGDYIKYSQAKSEDDISRMFSCCETKLISYSFLHNNMKKLNIFIKYEPCRLCRRMRLVIGKQKGNKKKEIIYRSNSISRDICENEVERYDKKAKNIYENF</sequence>
<dbReference type="Proteomes" id="UP000501747">
    <property type="component" value="Chromosome"/>
</dbReference>
<dbReference type="KEGG" id="vhy:G7082_14850"/>
<evidence type="ECO:0000313" key="2">
    <source>
        <dbReference type="Proteomes" id="UP000501747"/>
    </source>
</evidence>
<reference evidence="1 2" key="1">
    <citation type="submission" date="2020-03" db="EMBL/GenBank/DDBJ databases">
        <title>Vagococcus sp. nov., isolated from beetles.</title>
        <authorList>
            <person name="Hyun D.-W."/>
            <person name="Bae J.-W."/>
        </authorList>
    </citation>
    <scope>NUCLEOTIDE SEQUENCE [LARGE SCALE GENOMIC DNA]</scope>
    <source>
        <strain evidence="1 2">HDW17B</strain>
    </source>
</reference>
<gene>
    <name evidence="1" type="ORF">G7082_14850</name>
</gene>
<evidence type="ECO:0000313" key="1">
    <source>
        <dbReference type="EMBL" id="QIL49689.1"/>
    </source>
</evidence>